<organism evidence="1 2">
    <name type="scientific">Elysia crispata</name>
    <name type="common">lettuce slug</name>
    <dbReference type="NCBI Taxonomy" id="231223"/>
    <lineage>
        <taxon>Eukaryota</taxon>
        <taxon>Metazoa</taxon>
        <taxon>Spiralia</taxon>
        <taxon>Lophotrochozoa</taxon>
        <taxon>Mollusca</taxon>
        <taxon>Gastropoda</taxon>
        <taxon>Heterobranchia</taxon>
        <taxon>Euthyneura</taxon>
        <taxon>Panpulmonata</taxon>
        <taxon>Sacoglossa</taxon>
        <taxon>Placobranchoidea</taxon>
        <taxon>Plakobranchidae</taxon>
        <taxon>Elysia</taxon>
    </lineage>
</organism>
<reference evidence="1" key="1">
    <citation type="journal article" date="2023" name="G3 (Bethesda)">
        <title>A reference genome for the long-term kleptoplast-retaining sea slug Elysia crispata morphotype clarki.</title>
        <authorList>
            <person name="Eastman K.E."/>
            <person name="Pendleton A.L."/>
            <person name="Shaikh M.A."/>
            <person name="Suttiyut T."/>
            <person name="Ogas R."/>
            <person name="Tomko P."/>
            <person name="Gavelis G."/>
            <person name="Widhalm J.R."/>
            <person name="Wisecaver J.H."/>
        </authorList>
    </citation>
    <scope>NUCLEOTIDE SEQUENCE</scope>
    <source>
        <strain evidence="1">ECLA1</strain>
    </source>
</reference>
<dbReference type="AlphaFoldDB" id="A0AAE1E536"/>
<name>A0AAE1E536_9GAST</name>
<keyword evidence="2" id="KW-1185">Reference proteome</keyword>
<sequence>MTTSNYRAAGSCSRSVLQVVKLSHSLLLQLGSVYGVEPDWAWTKLLGLLSSEQNQFVPAFPHELFINSTGAADQDAKPVELFQPDSRGAQNTITGDRYQMLGGNECEKSGRVADKVSAHSHINGMDLWIKALPVYLCAFIYIKGIHIDKELNKIVDMSVYLCALIYIKGVHNDKELNKIVDMSVYLCALIYIKGVHNDKELNKIVDMSVYLCALIYIKGVHNDKELNKIVDMSVYLCAFIYIKGIHIDKELNKIVDMSVYLCALIYIKGILNDKELNKASSSDHT</sequence>
<proteinExistence type="predicted"/>
<comment type="caution">
    <text evidence="1">The sequence shown here is derived from an EMBL/GenBank/DDBJ whole genome shotgun (WGS) entry which is preliminary data.</text>
</comment>
<accession>A0AAE1E536</accession>
<protein>
    <submittedName>
        <fullName evidence="1">Uncharacterized protein</fullName>
    </submittedName>
</protein>
<dbReference type="Proteomes" id="UP001283361">
    <property type="component" value="Unassembled WGS sequence"/>
</dbReference>
<gene>
    <name evidence="1" type="ORF">RRG08_061039</name>
</gene>
<evidence type="ECO:0000313" key="1">
    <source>
        <dbReference type="EMBL" id="KAK3794372.1"/>
    </source>
</evidence>
<evidence type="ECO:0000313" key="2">
    <source>
        <dbReference type="Proteomes" id="UP001283361"/>
    </source>
</evidence>
<dbReference type="EMBL" id="JAWDGP010001129">
    <property type="protein sequence ID" value="KAK3794372.1"/>
    <property type="molecule type" value="Genomic_DNA"/>
</dbReference>